<organism evidence="1 2">
    <name type="scientific">Streptococcus varani</name>
    <dbReference type="NCBI Taxonomy" id="1608583"/>
    <lineage>
        <taxon>Bacteria</taxon>
        <taxon>Bacillati</taxon>
        <taxon>Bacillota</taxon>
        <taxon>Bacilli</taxon>
        <taxon>Lactobacillales</taxon>
        <taxon>Streptococcaceae</taxon>
        <taxon>Streptococcus</taxon>
    </lineage>
</organism>
<dbReference type="Pfam" id="PF06028">
    <property type="entry name" value="DUF915"/>
    <property type="match status" value="1"/>
</dbReference>
<dbReference type="AlphaFoldDB" id="A0A0E4H351"/>
<dbReference type="SUPFAM" id="SSF53474">
    <property type="entry name" value="alpha/beta-Hydrolases"/>
    <property type="match status" value="1"/>
</dbReference>
<dbReference type="Proteomes" id="UP000198604">
    <property type="component" value="Unassembled WGS sequence"/>
</dbReference>
<keyword evidence="1" id="KW-0012">Acyltransferase</keyword>
<dbReference type="InterPro" id="IPR029058">
    <property type="entry name" value="AB_hydrolase_fold"/>
</dbReference>
<dbReference type="Gene3D" id="3.40.50.1820">
    <property type="entry name" value="alpha/beta hydrolase"/>
    <property type="match status" value="1"/>
</dbReference>
<proteinExistence type="predicted"/>
<dbReference type="OrthoDB" id="2157689at2"/>
<dbReference type="InterPro" id="IPR010315">
    <property type="entry name" value="DUF915_hydro-like"/>
</dbReference>
<dbReference type="STRING" id="1608583.BN1356_00626"/>
<keyword evidence="1" id="KW-0808">Transferase</keyword>
<evidence type="ECO:0000313" key="2">
    <source>
        <dbReference type="Proteomes" id="UP000198604"/>
    </source>
</evidence>
<name>A0A0E4H351_9STRE</name>
<protein>
    <submittedName>
        <fullName evidence="1">Acyltransferase and hydrolase with the alpha/beta hydrolase fold domain-containing protein</fullName>
    </submittedName>
</protein>
<keyword evidence="2" id="KW-1185">Reference proteome</keyword>
<accession>A0A0E4H351</accession>
<gene>
    <name evidence="1" type="ORF">BN1356_00626</name>
</gene>
<dbReference type="GO" id="GO:0016787">
    <property type="term" value="F:hydrolase activity"/>
    <property type="evidence" value="ECO:0007669"/>
    <property type="project" value="UniProtKB-KW"/>
</dbReference>
<keyword evidence="1" id="KW-0378">Hydrolase</keyword>
<dbReference type="RefSeq" id="WP_093649945.1">
    <property type="nucleotide sequence ID" value="NZ_CTEN01000001.1"/>
</dbReference>
<dbReference type="GO" id="GO:0016746">
    <property type="term" value="F:acyltransferase activity"/>
    <property type="evidence" value="ECO:0007669"/>
    <property type="project" value="UniProtKB-KW"/>
</dbReference>
<evidence type="ECO:0000313" key="1">
    <source>
        <dbReference type="EMBL" id="CQR24267.1"/>
    </source>
</evidence>
<dbReference type="EMBL" id="CTEN01000001">
    <property type="protein sequence ID" value="CQR24267.1"/>
    <property type="molecule type" value="Genomic_DNA"/>
</dbReference>
<reference evidence="2" key="1">
    <citation type="submission" date="2015-03" db="EMBL/GenBank/DDBJ databases">
        <authorList>
            <person name="Urmite Genomes"/>
        </authorList>
    </citation>
    <scope>NUCLEOTIDE SEQUENCE [LARGE SCALE GENOMIC DNA]</scope>
    <source>
        <strain evidence="2">FF10</strain>
    </source>
</reference>
<sequence length="276" mass="30803">MVDKMIRCVKKHLLLLLSILALTLALVYIVFSKALIAEKDVRGNEVQIPTIIIPGSTSDQHSLDYMIDQLVAASEPHSVLKTRILEDGRIQYEGSYDSNDKRPYIIIAYENSDDTYENISNQTEWVGLAMSDLQEKYGFNEYNAIGYSNGGLNWTLYLENIGEVTHPTAKVLVTLGTPYNSYESDDSVKSDILNDMIMNKESLPKDLTVYNIAGASSLDYDLVVPLSSVLAGKYIFQGQVKSYSQFTVTGDQASHTSLPINDQIIELIVEKILQSQ</sequence>